<feature type="domain" description="Reverse transcriptase Ty1/copia-type" evidence="3">
    <location>
        <begin position="105"/>
        <end position="155"/>
    </location>
</feature>
<evidence type="ECO:0000313" key="4">
    <source>
        <dbReference type="EMBL" id="GJT22788.1"/>
    </source>
</evidence>
<dbReference type="Pfam" id="PF07727">
    <property type="entry name" value="RVT_2"/>
    <property type="match status" value="1"/>
</dbReference>
<proteinExistence type="predicted"/>
<accession>A0ABQ5C9R0</accession>
<name>A0ABQ5C9R0_9ASTR</name>
<feature type="transmembrane region" description="Helical" evidence="2">
    <location>
        <begin position="108"/>
        <end position="126"/>
    </location>
</feature>
<dbReference type="Proteomes" id="UP001151760">
    <property type="component" value="Unassembled WGS sequence"/>
</dbReference>
<keyword evidence="2" id="KW-0812">Transmembrane</keyword>
<reference evidence="4" key="2">
    <citation type="submission" date="2022-01" db="EMBL/GenBank/DDBJ databases">
        <authorList>
            <person name="Yamashiro T."/>
            <person name="Shiraishi A."/>
            <person name="Satake H."/>
            <person name="Nakayama K."/>
        </authorList>
    </citation>
    <scope>NUCLEOTIDE SEQUENCE</scope>
</reference>
<keyword evidence="2" id="KW-1133">Transmembrane helix</keyword>
<keyword evidence="2" id="KW-0472">Membrane</keyword>
<feature type="region of interest" description="Disordered" evidence="1">
    <location>
        <begin position="387"/>
        <end position="412"/>
    </location>
</feature>
<dbReference type="InterPro" id="IPR013103">
    <property type="entry name" value="RVT_2"/>
</dbReference>
<sequence>MIMKKKSSDADDDEMPEIRIYDKSSEGIFEKASYDDEGIISDFNNLPDEVDVPTNPTLRIHNAHPQSQLLGEDPNTPVRLEALSRKSLRLMLYYAEVLLQFKLQKIEAIGLFLAFASFMGFIVYQMDVKSAFLYGTIDEEVYVSQPPGFVDHDHPQREAWIQEAAPLTRLFIEETKRVTPLDFSYQCCLEDLHSTSRATKLGIMDPRNHPLIWKHSLIVSMVVPTLSGNSTTGVVNSWSKTYLLQCRNRLLLAIQQTNAWICSCCKIAVDKKSVYPSKTKTIEIRHHFIGLLLRKKLISVENNHTDLNVADLLTKPFDGPRFNYLVVSIAQYYEEQSPVHHHFSPSQAQAPSHMPTDDLLQTVPKLISSNRFNLESVLKQTKLTMGNAINSEDEEPEAHASGEEQEEEISPNTLEAAKTLSKVASLKSRSIDKGRRYKRRKESTGKKVVSSLDFQEDNTGAEKVNAASIEVNTASDVNTGSIELNTVIEQDSNDVKIMDKEKGKLLLLSEETPRKTKERFQEEASLAEAIKIGFPYIREEEDEQIICVIKEPCLEVNFKERLAKKNESNVMEVKSAEEGELLKKSKRSISRDDLTELYRIVMNRYGLDGPEDKLEKGFWKCLRIMFEEPLSTDSIWSEIEQQKIVSWRYYDTSRVHCLNLESMDVYLLSDRKYPLPAEQEEVEKDNIGEGDYA</sequence>
<organism evidence="4 5">
    <name type="scientific">Tanacetum coccineum</name>
    <dbReference type="NCBI Taxonomy" id="301880"/>
    <lineage>
        <taxon>Eukaryota</taxon>
        <taxon>Viridiplantae</taxon>
        <taxon>Streptophyta</taxon>
        <taxon>Embryophyta</taxon>
        <taxon>Tracheophyta</taxon>
        <taxon>Spermatophyta</taxon>
        <taxon>Magnoliopsida</taxon>
        <taxon>eudicotyledons</taxon>
        <taxon>Gunneridae</taxon>
        <taxon>Pentapetalae</taxon>
        <taxon>asterids</taxon>
        <taxon>campanulids</taxon>
        <taxon>Asterales</taxon>
        <taxon>Asteraceae</taxon>
        <taxon>Asteroideae</taxon>
        <taxon>Anthemideae</taxon>
        <taxon>Anthemidinae</taxon>
        <taxon>Tanacetum</taxon>
    </lineage>
</organism>
<gene>
    <name evidence="4" type="ORF">Tco_0892725</name>
</gene>
<evidence type="ECO:0000313" key="5">
    <source>
        <dbReference type="Proteomes" id="UP001151760"/>
    </source>
</evidence>
<comment type="caution">
    <text evidence="4">The sequence shown here is derived from an EMBL/GenBank/DDBJ whole genome shotgun (WGS) entry which is preliminary data.</text>
</comment>
<evidence type="ECO:0000259" key="3">
    <source>
        <dbReference type="Pfam" id="PF07727"/>
    </source>
</evidence>
<protein>
    <submittedName>
        <fullName evidence="4">Ribonuclease H-like domain-containing protein</fullName>
    </submittedName>
</protein>
<evidence type="ECO:0000256" key="2">
    <source>
        <dbReference type="SAM" id="Phobius"/>
    </source>
</evidence>
<evidence type="ECO:0000256" key="1">
    <source>
        <dbReference type="SAM" id="MobiDB-lite"/>
    </source>
</evidence>
<dbReference type="EMBL" id="BQNB010013998">
    <property type="protein sequence ID" value="GJT22788.1"/>
    <property type="molecule type" value="Genomic_DNA"/>
</dbReference>
<reference evidence="4" key="1">
    <citation type="journal article" date="2022" name="Int. J. Mol. Sci.">
        <title>Draft Genome of Tanacetum Coccineum: Genomic Comparison of Closely Related Tanacetum-Family Plants.</title>
        <authorList>
            <person name="Yamashiro T."/>
            <person name="Shiraishi A."/>
            <person name="Nakayama K."/>
            <person name="Satake H."/>
        </authorList>
    </citation>
    <scope>NUCLEOTIDE SEQUENCE</scope>
</reference>
<keyword evidence="5" id="KW-1185">Reference proteome</keyword>